<gene>
    <name evidence="4" type="ORF">HDF22_000054</name>
    <name evidence="3" type="ORF">HDF23_000706</name>
</gene>
<dbReference type="STRING" id="354630.SAMN05421821_101110"/>
<name>A0A1N6NF20_9SPHI</name>
<dbReference type="InterPro" id="IPR052721">
    <property type="entry name" value="ET_Amicyanin"/>
</dbReference>
<dbReference type="PANTHER" id="PTHR36507:SF1">
    <property type="entry name" value="BLL1555 PROTEIN"/>
    <property type="match status" value="1"/>
</dbReference>
<evidence type="ECO:0000259" key="2">
    <source>
        <dbReference type="Pfam" id="PF13473"/>
    </source>
</evidence>
<proteinExistence type="predicted"/>
<dbReference type="PROSITE" id="PS51257">
    <property type="entry name" value="PROKAR_LIPOPROTEIN"/>
    <property type="match status" value="1"/>
</dbReference>
<dbReference type="Proteomes" id="UP000548326">
    <property type="component" value="Unassembled WGS sequence"/>
</dbReference>
<dbReference type="EMBL" id="JACHCB010000001">
    <property type="protein sequence ID" value="MBB6107976.1"/>
    <property type="molecule type" value="Genomic_DNA"/>
</dbReference>
<comment type="caution">
    <text evidence="4">The sequence shown here is derived from an EMBL/GenBank/DDBJ whole genome shotgun (WGS) entry which is preliminary data.</text>
</comment>
<keyword evidence="5" id="KW-1185">Reference proteome</keyword>
<feature type="chain" id="PRO_5044563042" evidence="1">
    <location>
        <begin position="22"/>
        <end position="128"/>
    </location>
</feature>
<dbReference type="Pfam" id="PF13473">
    <property type="entry name" value="Cupredoxin_1"/>
    <property type="match status" value="1"/>
</dbReference>
<evidence type="ECO:0000313" key="6">
    <source>
        <dbReference type="Proteomes" id="UP000548326"/>
    </source>
</evidence>
<reference evidence="5 6" key="1">
    <citation type="submission" date="2020-08" db="EMBL/GenBank/DDBJ databases">
        <title>Genomic Encyclopedia of Type Strains, Phase IV (KMG-V): Genome sequencing to study the core and pangenomes of soil and plant-associated prokaryotes.</title>
        <authorList>
            <person name="Whitman W."/>
        </authorList>
    </citation>
    <scope>NUCLEOTIDE SEQUENCE [LARGE SCALE GENOMIC DNA]</scope>
    <source>
        <strain evidence="3 5">ANJLi2</strain>
        <strain evidence="4 6">MP601</strain>
    </source>
</reference>
<evidence type="ECO:0000313" key="5">
    <source>
        <dbReference type="Proteomes" id="UP000541583"/>
    </source>
</evidence>
<dbReference type="EMBL" id="JACHCA010000001">
    <property type="protein sequence ID" value="MBB6125953.1"/>
    <property type="molecule type" value="Genomic_DNA"/>
</dbReference>
<feature type="signal peptide" evidence="1">
    <location>
        <begin position="1"/>
        <end position="21"/>
    </location>
</feature>
<dbReference type="InterPro" id="IPR008972">
    <property type="entry name" value="Cupredoxin"/>
</dbReference>
<dbReference type="Proteomes" id="UP000541583">
    <property type="component" value="Unassembled WGS sequence"/>
</dbReference>
<evidence type="ECO:0000313" key="3">
    <source>
        <dbReference type="EMBL" id="MBB6107976.1"/>
    </source>
</evidence>
<dbReference type="InterPro" id="IPR028096">
    <property type="entry name" value="EfeO_Cupredoxin"/>
</dbReference>
<evidence type="ECO:0000313" key="4">
    <source>
        <dbReference type="EMBL" id="MBB6125953.1"/>
    </source>
</evidence>
<sequence length="128" mass="13549">MKIIKITLIAFAGVLLFTACGKSTSSSNTNNPTSKNGDTPVVDGSATIASFAFSPAVLNLKTGGSVTWTNKDVSTHTVTDGSGAFDSGNIQQNQTYTFKFTKAGTYTYHCMIHSMMVPAKVVVTEKNN</sequence>
<dbReference type="PANTHER" id="PTHR36507">
    <property type="entry name" value="BLL1555 PROTEIN"/>
    <property type="match status" value="1"/>
</dbReference>
<evidence type="ECO:0000256" key="1">
    <source>
        <dbReference type="SAM" id="SignalP"/>
    </source>
</evidence>
<accession>A0A1N6NF20</accession>
<dbReference type="OrthoDB" id="680163at2"/>
<keyword evidence="1" id="KW-0732">Signal</keyword>
<organism evidence="4 6">
    <name type="scientific">Mucilaginibacter lappiensis</name>
    <dbReference type="NCBI Taxonomy" id="354630"/>
    <lineage>
        <taxon>Bacteria</taxon>
        <taxon>Pseudomonadati</taxon>
        <taxon>Bacteroidota</taxon>
        <taxon>Sphingobacteriia</taxon>
        <taxon>Sphingobacteriales</taxon>
        <taxon>Sphingobacteriaceae</taxon>
        <taxon>Mucilaginibacter</taxon>
    </lineage>
</organism>
<protein>
    <submittedName>
        <fullName evidence="4">Plastocyanin</fullName>
    </submittedName>
</protein>
<dbReference type="AlphaFoldDB" id="A0A1N6NF20"/>
<dbReference type="SUPFAM" id="SSF49503">
    <property type="entry name" value="Cupredoxins"/>
    <property type="match status" value="1"/>
</dbReference>
<feature type="domain" description="EfeO-type cupredoxin-like" evidence="2">
    <location>
        <begin position="45"/>
        <end position="123"/>
    </location>
</feature>
<dbReference type="Gene3D" id="2.60.40.420">
    <property type="entry name" value="Cupredoxins - blue copper proteins"/>
    <property type="match status" value="1"/>
</dbReference>
<dbReference type="RefSeq" id="WP_084191988.1">
    <property type="nucleotide sequence ID" value="NZ_FTMG01000001.1"/>
</dbReference>